<dbReference type="InterPro" id="IPR015421">
    <property type="entry name" value="PyrdxlP-dep_Trfase_major"/>
</dbReference>
<keyword evidence="9" id="KW-1185">Reference proteome</keyword>
<dbReference type="GO" id="GO:0030170">
    <property type="term" value="F:pyridoxal phosphate binding"/>
    <property type="evidence" value="ECO:0007669"/>
    <property type="project" value="InterPro"/>
</dbReference>
<protein>
    <submittedName>
        <fullName evidence="8">PLP-dependent aminotransferase family protein</fullName>
    </submittedName>
</protein>
<feature type="region of interest" description="Disordered" evidence="6">
    <location>
        <begin position="101"/>
        <end position="129"/>
    </location>
</feature>
<dbReference type="InterPro" id="IPR015424">
    <property type="entry name" value="PyrdxlP-dep_Trfase"/>
</dbReference>
<gene>
    <name evidence="8" type="ORF">EAH88_07150</name>
</gene>
<evidence type="ECO:0000256" key="2">
    <source>
        <dbReference type="ARBA" id="ARBA00022898"/>
    </source>
</evidence>
<dbReference type="InterPro" id="IPR004839">
    <property type="entry name" value="Aminotransferase_I/II_large"/>
</dbReference>
<keyword evidence="2" id="KW-0663">Pyridoxal phosphate</keyword>
<dbReference type="GO" id="GO:0003700">
    <property type="term" value="F:DNA-binding transcription factor activity"/>
    <property type="evidence" value="ECO:0007669"/>
    <property type="project" value="InterPro"/>
</dbReference>
<dbReference type="Gene3D" id="3.40.640.10">
    <property type="entry name" value="Type I PLP-dependent aspartate aminotransferase-like (Major domain)"/>
    <property type="match status" value="1"/>
</dbReference>
<evidence type="ECO:0000256" key="6">
    <source>
        <dbReference type="SAM" id="MobiDB-lite"/>
    </source>
</evidence>
<evidence type="ECO:0000256" key="4">
    <source>
        <dbReference type="ARBA" id="ARBA00023125"/>
    </source>
</evidence>
<evidence type="ECO:0000256" key="5">
    <source>
        <dbReference type="ARBA" id="ARBA00023163"/>
    </source>
</evidence>
<sequence length="517" mass="56795">MDSSCPHAAEPIRRNQVVASDVPGMSSLFEIAFDPPPKGSRRSAESVCAQLRAAILDGRLVPGSKLPGERQSAVFFGVSRNTVARAYARLAVEGLVRSRQGSGTYVAPKQRHPPRGRLSTQLTPDPRLNSLWSRPELARALNFWHDSQRTKAPRAAASLDFRPALVDPRLFPFEIFRRVSAKQLRRMELKPPAFKSPQGNQGHFPLRTAIATHIGISRAVVCEPDDVLVTAGAQQAFDILARVLVTPGVTTVAIEDPGYPPMRAAFLAAGAKVVPVPVDAQGLVVDALPIPVHVVCVCPSHQFPIGVSMSAQRRAALLSFARKHGAVIVEDDYDGEFRYDGTPLQALRSTATADDVFYVGTFSKCMLPALRLGFIVAPQWAMPALITAKNCLDWHCPTLTQMAVARFIADGHLARHVRKLRGVYRKRRDLIEEILRSDFSGELSPMQSHYGMHVAAFSTLPKRLERVTARLLELNVHLHSFERYFFGAPTSEGLVFGYGAADLKDIEQGLKALRDVL</sequence>
<evidence type="ECO:0000256" key="3">
    <source>
        <dbReference type="ARBA" id="ARBA00023015"/>
    </source>
</evidence>
<proteinExistence type="inferred from homology"/>
<evidence type="ECO:0000313" key="9">
    <source>
        <dbReference type="Proteomes" id="UP000319486"/>
    </source>
</evidence>
<comment type="caution">
    <text evidence="8">The sequence shown here is derived from an EMBL/GenBank/DDBJ whole genome shotgun (WGS) entry which is preliminary data.</text>
</comment>
<dbReference type="SMART" id="SM00345">
    <property type="entry name" value="HTH_GNTR"/>
    <property type="match status" value="1"/>
</dbReference>
<dbReference type="SUPFAM" id="SSF46785">
    <property type="entry name" value="Winged helix' DNA-binding domain"/>
    <property type="match status" value="1"/>
</dbReference>
<evidence type="ECO:0000313" key="8">
    <source>
        <dbReference type="EMBL" id="TPG10135.1"/>
    </source>
</evidence>
<name>A0A502C965_9GAMM</name>
<dbReference type="Proteomes" id="UP000319486">
    <property type="component" value="Unassembled WGS sequence"/>
</dbReference>
<dbReference type="PANTHER" id="PTHR46577">
    <property type="entry name" value="HTH-TYPE TRANSCRIPTIONAL REGULATORY PROTEIN GABR"/>
    <property type="match status" value="1"/>
</dbReference>
<reference evidence="8 9" key="1">
    <citation type="journal article" date="2019" name="Environ. Microbiol.">
        <title>Species interactions and distinct microbial communities in high Arctic permafrost affected cryosols are associated with the CH4 and CO2 gas fluxes.</title>
        <authorList>
            <person name="Altshuler I."/>
            <person name="Hamel J."/>
            <person name="Turney S."/>
            <person name="Magnuson E."/>
            <person name="Levesque R."/>
            <person name="Greer C."/>
            <person name="Whyte L.G."/>
        </authorList>
    </citation>
    <scope>NUCLEOTIDE SEQUENCE [LARGE SCALE GENOMIC DNA]</scope>
    <source>
        <strain evidence="8 9">S13Y</strain>
    </source>
</reference>
<keyword evidence="4" id="KW-0238">DNA-binding</keyword>
<keyword evidence="8" id="KW-0808">Transferase</keyword>
<accession>A0A502C965</accession>
<comment type="similarity">
    <text evidence="1">In the C-terminal section; belongs to the class-I pyridoxal-phosphate-dependent aminotransferase family.</text>
</comment>
<dbReference type="PRINTS" id="PR00035">
    <property type="entry name" value="HTHGNTR"/>
</dbReference>
<dbReference type="SUPFAM" id="SSF53383">
    <property type="entry name" value="PLP-dependent transferases"/>
    <property type="match status" value="1"/>
</dbReference>
<dbReference type="Gene3D" id="1.10.10.10">
    <property type="entry name" value="Winged helix-like DNA-binding domain superfamily/Winged helix DNA-binding domain"/>
    <property type="match status" value="1"/>
</dbReference>
<evidence type="ECO:0000256" key="1">
    <source>
        <dbReference type="ARBA" id="ARBA00005384"/>
    </source>
</evidence>
<dbReference type="CDD" id="cd07377">
    <property type="entry name" value="WHTH_GntR"/>
    <property type="match status" value="1"/>
</dbReference>
<dbReference type="InterPro" id="IPR051446">
    <property type="entry name" value="HTH_trans_reg/aminotransferase"/>
</dbReference>
<dbReference type="GO" id="GO:0003677">
    <property type="term" value="F:DNA binding"/>
    <property type="evidence" value="ECO:0007669"/>
    <property type="project" value="UniProtKB-KW"/>
</dbReference>
<feature type="domain" description="HTH gntR-type" evidence="7">
    <location>
        <begin position="41"/>
        <end position="109"/>
    </location>
</feature>
<keyword evidence="8" id="KW-0032">Aminotransferase</keyword>
<dbReference type="Pfam" id="PF00392">
    <property type="entry name" value="GntR"/>
    <property type="match status" value="1"/>
</dbReference>
<dbReference type="GO" id="GO:0008483">
    <property type="term" value="F:transaminase activity"/>
    <property type="evidence" value="ECO:0007669"/>
    <property type="project" value="UniProtKB-KW"/>
</dbReference>
<dbReference type="AlphaFoldDB" id="A0A502C965"/>
<dbReference type="InterPro" id="IPR000524">
    <property type="entry name" value="Tscrpt_reg_HTH_GntR"/>
</dbReference>
<dbReference type="Pfam" id="PF00155">
    <property type="entry name" value="Aminotran_1_2"/>
    <property type="match status" value="1"/>
</dbReference>
<dbReference type="PANTHER" id="PTHR46577:SF1">
    <property type="entry name" value="HTH-TYPE TRANSCRIPTIONAL REGULATORY PROTEIN GABR"/>
    <property type="match status" value="1"/>
</dbReference>
<dbReference type="CDD" id="cd00609">
    <property type="entry name" value="AAT_like"/>
    <property type="match status" value="1"/>
</dbReference>
<organism evidence="8 9">
    <name type="scientific">Rhodanobacter glycinis</name>
    <dbReference type="NCBI Taxonomy" id="582702"/>
    <lineage>
        <taxon>Bacteria</taxon>
        <taxon>Pseudomonadati</taxon>
        <taxon>Pseudomonadota</taxon>
        <taxon>Gammaproteobacteria</taxon>
        <taxon>Lysobacterales</taxon>
        <taxon>Rhodanobacteraceae</taxon>
        <taxon>Rhodanobacter</taxon>
    </lineage>
</organism>
<keyword evidence="3" id="KW-0805">Transcription regulation</keyword>
<evidence type="ECO:0000259" key="7">
    <source>
        <dbReference type="PROSITE" id="PS50949"/>
    </source>
</evidence>
<dbReference type="PROSITE" id="PS50949">
    <property type="entry name" value="HTH_GNTR"/>
    <property type="match status" value="1"/>
</dbReference>
<dbReference type="EMBL" id="RCZO01000003">
    <property type="protein sequence ID" value="TPG10135.1"/>
    <property type="molecule type" value="Genomic_DNA"/>
</dbReference>
<keyword evidence="5" id="KW-0804">Transcription</keyword>
<dbReference type="InterPro" id="IPR036388">
    <property type="entry name" value="WH-like_DNA-bd_sf"/>
</dbReference>
<dbReference type="InterPro" id="IPR036390">
    <property type="entry name" value="WH_DNA-bd_sf"/>
</dbReference>